<evidence type="ECO:0000313" key="1">
    <source>
        <dbReference type="EMBL" id="RLE08900.1"/>
    </source>
</evidence>
<gene>
    <name evidence="1" type="ORF">DRZ78_00195</name>
</gene>
<protein>
    <submittedName>
        <fullName evidence="1">Uncharacterized protein</fullName>
    </submittedName>
</protein>
<name>A0A662D776_UNCAE</name>
<accession>A0A662D776</accession>
<evidence type="ECO:0000313" key="2">
    <source>
        <dbReference type="Proteomes" id="UP000277457"/>
    </source>
</evidence>
<dbReference type="AlphaFoldDB" id="A0A662D776"/>
<reference evidence="1 2" key="1">
    <citation type="submission" date="2018-06" db="EMBL/GenBank/DDBJ databases">
        <title>Extensive metabolic versatility and redundancy in microbially diverse, dynamic hydrothermal sediments.</title>
        <authorList>
            <person name="Dombrowski N."/>
            <person name="Teske A."/>
            <person name="Baker B.J."/>
        </authorList>
    </citation>
    <scope>NUCLEOTIDE SEQUENCE [LARGE SCALE GENOMIC DNA]</scope>
    <source>
        <strain evidence="1">B7_G13</strain>
    </source>
</reference>
<sequence>MKSKSYDEVEKKLDQALRYYEINDKFSITDLRRRVLEVKHPFDFVKEVVEKAKFESKVELESLANLLMEFWIYIPRPELGNLSLMEKIKGRIIPSRYFSFQKLPYSSEEVEKINFFQDFLTFLKYVEENQVKLTQKGNITLKNLGEIVKQLVIPIRMEEKIGGRVFRVRSEEELSYVHKIHILADLMRLVRKRKGKLVICKKSKHHFDLFPHNVQFQILWSTYWHHLNWAYFHPYGEENIAEILQNNRDYVKKVFLDLNRKFKNEWINFSYLSKRLEKDLELTWYDANGVNRPDILYLEIEAVLINEFKLFGLVETRKKKEKKWPHLERLVSFRLTSLGRKILSIM</sequence>
<proteinExistence type="predicted"/>
<organism evidence="1 2">
    <name type="scientific">Aerophobetes bacterium</name>
    <dbReference type="NCBI Taxonomy" id="2030807"/>
    <lineage>
        <taxon>Bacteria</taxon>
        <taxon>Candidatus Aerophobota</taxon>
    </lineage>
</organism>
<dbReference type="EMBL" id="QMPY01000003">
    <property type="protein sequence ID" value="RLE08900.1"/>
    <property type="molecule type" value="Genomic_DNA"/>
</dbReference>
<dbReference type="Proteomes" id="UP000277457">
    <property type="component" value="Unassembled WGS sequence"/>
</dbReference>
<comment type="caution">
    <text evidence="1">The sequence shown here is derived from an EMBL/GenBank/DDBJ whole genome shotgun (WGS) entry which is preliminary data.</text>
</comment>